<dbReference type="SUPFAM" id="SSF55826">
    <property type="entry name" value="YbaK/ProRS associated domain"/>
    <property type="match status" value="1"/>
</dbReference>
<evidence type="ECO:0000256" key="8">
    <source>
        <dbReference type="ARBA" id="ARBA00023146"/>
    </source>
</evidence>
<evidence type="ECO:0000313" key="12">
    <source>
        <dbReference type="EMBL" id="MDO2409941.1"/>
    </source>
</evidence>
<comment type="subcellular location">
    <subcellularLocation>
        <location evidence="1 10">Cytoplasm</location>
    </subcellularLocation>
</comment>
<dbReference type="InterPro" id="IPR023717">
    <property type="entry name" value="Pro-tRNA-Synthase_IIa_type1"/>
</dbReference>
<dbReference type="Gene3D" id="3.30.930.10">
    <property type="entry name" value="Bira Bifunctional Protein, Domain 2"/>
    <property type="match status" value="2"/>
</dbReference>
<comment type="subunit">
    <text evidence="2 10">Homodimer.</text>
</comment>
<comment type="similarity">
    <text evidence="10">Belongs to the class-II aminoacyl-tRNA synthetase family. ProS type 1 subfamily.</text>
</comment>
<comment type="caution">
    <text evidence="12">The sequence shown here is derived from an EMBL/GenBank/DDBJ whole genome shotgun (WGS) entry which is preliminary data.</text>
</comment>
<evidence type="ECO:0000259" key="11">
    <source>
        <dbReference type="PROSITE" id="PS50862"/>
    </source>
</evidence>
<dbReference type="InterPro" id="IPR036621">
    <property type="entry name" value="Anticodon-bd_dom_sf"/>
</dbReference>
<keyword evidence="6 10" id="KW-0067">ATP-binding</keyword>
<dbReference type="CDD" id="cd04334">
    <property type="entry name" value="ProRS-INS"/>
    <property type="match status" value="1"/>
</dbReference>
<reference evidence="12 13" key="1">
    <citation type="submission" date="2023-06" db="EMBL/GenBank/DDBJ databases">
        <title>Campylobacter magnum sp. nov., isolated from cecal contents of domestic pigs (Sus scrofa domesticus).</title>
        <authorList>
            <person name="Papic B."/>
            <person name="Gruntar I."/>
        </authorList>
    </citation>
    <scope>NUCLEOTIDE SEQUENCE [LARGE SCALE GENOMIC DNA]</scope>
    <source>
        <strain evidence="13">34484-21</strain>
    </source>
</reference>
<dbReference type="InterPro" id="IPR045864">
    <property type="entry name" value="aa-tRNA-synth_II/BPL/LPL"/>
</dbReference>
<dbReference type="SUPFAM" id="SSF55681">
    <property type="entry name" value="Class II aaRS and biotin synthetases"/>
    <property type="match status" value="1"/>
</dbReference>
<dbReference type="EMBL" id="JAULJQ010000009">
    <property type="protein sequence ID" value="MDO2409941.1"/>
    <property type="molecule type" value="Genomic_DNA"/>
</dbReference>
<name>A0ABT8T8U2_9BACT</name>
<evidence type="ECO:0000256" key="4">
    <source>
        <dbReference type="ARBA" id="ARBA00022598"/>
    </source>
</evidence>
<keyword evidence="7 10" id="KW-0648">Protein biosynthesis</keyword>
<dbReference type="InterPro" id="IPR006195">
    <property type="entry name" value="aa-tRNA-synth_II"/>
</dbReference>
<accession>A0ABT8T8U2</accession>
<dbReference type="PROSITE" id="PS50862">
    <property type="entry name" value="AA_TRNA_LIGASE_II"/>
    <property type="match status" value="1"/>
</dbReference>
<keyword evidence="8 10" id="KW-0030">Aminoacyl-tRNA synthetase</keyword>
<evidence type="ECO:0000256" key="2">
    <source>
        <dbReference type="ARBA" id="ARBA00011738"/>
    </source>
</evidence>
<gene>
    <name evidence="10" type="primary">proS</name>
    <name evidence="12" type="ORF">Q2362_07555</name>
</gene>
<proteinExistence type="inferred from homology"/>
<evidence type="ECO:0000256" key="10">
    <source>
        <dbReference type="HAMAP-Rule" id="MF_01569"/>
    </source>
</evidence>
<evidence type="ECO:0000256" key="7">
    <source>
        <dbReference type="ARBA" id="ARBA00022917"/>
    </source>
</evidence>
<evidence type="ECO:0000256" key="3">
    <source>
        <dbReference type="ARBA" id="ARBA00022490"/>
    </source>
</evidence>
<dbReference type="NCBIfam" id="NF006625">
    <property type="entry name" value="PRK09194.1"/>
    <property type="match status" value="1"/>
</dbReference>
<dbReference type="NCBIfam" id="TIGR00409">
    <property type="entry name" value="proS_fam_II"/>
    <property type="match status" value="1"/>
</dbReference>
<evidence type="ECO:0000256" key="9">
    <source>
        <dbReference type="ARBA" id="ARBA00047671"/>
    </source>
</evidence>
<dbReference type="Pfam" id="PF03129">
    <property type="entry name" value="HGTP_anticodon"/>
    <property type="match status" value="1"/>
</dbReference>
<feature type="domain" description="Aminoacyl-transfer RNA synthetases class-II family profile" evidence="11">
    <location>
        <begin position="38"/>
        <end position="483"/>
    </location>
</feature>
<dbReference type="InterPro" id="IPR007214">
    <property type="entry name" value="YbaK/aa-tRNA-synth-assoc-dom"/>
</dbReference>
<dbReference type="GO" id="GO:0004827">
    <property type="term" value="F:proline-tRNA ligase activity"/>
    <property type="evidence" value="ECO:0007669"/>
    <property type="project" value="UniProtKB-EC"/>
</dbReference>
<comment type="function">
    <text evidence="10">Catalyzes the attachment of proline to tRNA(Pro) in a two-step reaction: proline is first activated by ATP to form Pro-AMP and then transferred to the acceptor end of tRNA(Pro). As ProRS can inadvertently accommodate and process non-cognate amino acids such as alanine and cysteine, to avoid such errors it has two additional distinct editing activities against alanine. One activity is designated as 'pretransfer' editing and involves the tRNA(Pro)-independent hydrolysis of activated Ala-AMP. The other activity is designated 'posttransfer' editing and involves deacylation of mischarged Ala-tRNA(Pro). The misacylated Cys-tRNA(Pro) is not edited by ProRS.</text>
</comment>
<dbReference type="PRINTS" id="PR01046">
    <property type="entry name" value="TRNASYNTHPRO"/>
</dbReference>
<evidence type="ECO:0000256" key="1">
    <source>
        <dbReference type="ARBA" id="ARBA00004496"/>
    </source>
</evidence>
<dbReference type="SUPFAM" id="SSF52954">
    <property type="entry name" value="Class II aaRS ABD-related"/>
    <property type="match status" value="1"/>
</dbReference>
<organism evidence="12 13">
    <name type="scientific">Campylobacter magnus</name>
    <dbReference type="NCBI Taxonomy" id="3026462"/>
    <lineage>
        <taxon>Bacteria</taxon>
        <taxon>Pseudomonadati</taxon>
        <taxon>Campylobacterota</taxon>
        <taxon>Epsilonproteobacteria</taxon>
        <taxon>Campylobacterales</taxon>
        <taxon>Campylobacteraceae</taxon>
        <taxon>Campylobacter</taxon>
    </lineage>
</organism>
<evidence type="ECO:0000256" key="6">
    <source>
        <dbReference type="ARBA" id="ARBA00022840"/>
    </source>
</evidence>
<comment type="catalytic activity">
    <reaction evidence="9 10">
        <text>tRNA(Pro) + L-proline + ATP = L-prolyl-tRNA(Pro) + AMP + diphosphate</text>
        <dbReference type="Rhea" id="RHEA:14305"/>
        <dbReference type="Rhea" id="RHEA-COMP:9700"/>
        <dbReference type="Rhea" id="RHEA-COMP:9702"/>
        <dbReference type="ChEBI" id="CHEBI:30616"/>
        <dbReference type="ChEBI" id="CHEBI:33019"/>
        <dbReference type="ChEBI" id="CHEBI:60039"/>
        <dbReference type="ChEBI" id="CHEBI:78442"/>
        <dbReference type="ChEBI" id="CHEBI:78532"/>
        <dbReference type="ChEBI" id="CHEBI:456215"/>
        <dbReference type="EC" id="6.1.1.15"/>
    </reaction>
</comment>
<keyword evidence="13" id="KW-1185">Reference proteome</keyword>
<dbReference type="Gene3D" id="3.40.50.800">
    <property type="entry name" value="Anticodon-binding domain"/>
    <property type="match status" value="1"/>
</dbReference>
<dbReference type="InterPro" id="IPR036754">
    <property type="entry name" value="YbaK/aa-tRNA-synt-asso_dom_sf"/>
</dbReference>
<comment type="domain">
    <text evidence="10">Consists of three domains: the N-terminal catalytic domain, the editing domain and the C-terminal anticodon-binding domain.</text>
</comment>
<keyword evidence="5 10" id="KW-0547">Nucleotide-binding</keyword>
<dbReference type="InterPro" id="IPR004500">
    <property type="entry name" value="Pro-tRNA-synth_IIa_bac-type"/>
</dbReference>
<dbReference type="InterPro" id="IPR044140">
    <property type="entry name" value="ProRS_anticodon_short"/>
</dbReference>
<dbReference type="Pfam" id="PF00587">
    <property type="entry name" value="tRNA-synt_2b"/>
    <property type="match status" value="1"/>
</dbReference>
<dbReference type="Pfam" id="PF04073">
    <property type="entry name" value="tRNA_edit"/>
    <property type="match status" value="1"/>
</dbReference>
<dbReference type="PANTHER" id="PTHR42753">
    <property type="entry name" value="MITOCHONDRIAL RIBOSOME PROTEIN L39/PROLYL-TRNA LIGASE FAMILY MEMBER"/>
    <property type="match status" value="1"/>
</dbReference>
<evidence type="ECO:0000313" key="13">
    <source>
        <dbReference type="Proteomes" id="UP001171111"/>
    </source>
</evidence>
<dbReference type="HAMAP" id="MF_01569">
    <property type="entry name" value="Pro_tRNA_synth_type1"/>
    <property type="match status" value="1"/>
</dbReference>
<dbReference type="RefSeq" id="WP_302244712.1">
    <property type="nucleotide sequence ID" value="NZ_JAULJQ010000009.1"/>
</dbReference>
<dbReference type="Proteomes" id="UP001171111">
    <property type="component" value="Unassembled WGS sequence"/>
</dbReference>
<keyword evidence="4 10" id="KW-0436">Ligase</keyword>
<dbReference type="CDD" id="cd00779">
    <property type="entry name" value="ProRS_core_prok"/>
    <property type="match status" value="1"/>
</dbReference>
<dbReference type="InterPro" id="IPR004154">
    <property type="entry name" value="Anticodon-bd"/>
</dbReference>
<dbReference type="CDD" id="cd00861">
    <property type="entry name" value="ProRS_anticodon_short"/>
    <property type="match status" value="1"/>
</dbReference>
<dbReference type="InterPro" id="IPR002314">
    <property type="entry name" value="aa-tRNA-synt_IIb"/>
</dbReference>
<keyword evidence="3 10" id="KW-0963">Cytoplasm</keyword>
<dbReference type="InterPro" id="IPR033730">
    <property type="entry name" value="ProRS_core_prok"/>
</dbReference>
<dbReference type="PANTHER" id="PTHR42753:SF2">
    <property type="entry name" value="PROLINE--TRNA LIGASE"/>
    <property type="match status" value="1"/>
</dbReference>
<sequence>MKFSKMFIPTLKDAPKDALLPSHALLIRAGFISQLGTGLYDFLPLGLKMLEKISAVVREEMNKAGANEVRFSYMTPSEFWRESGRWNKFGKELLRLNDRKEGEFVLSPTNEESVVNMVRGRITSYKQLPLNLYQINLKFRDEARPRFGLMRGREFVMKDAYSFHSSEDDLRREFENMHATYERIFTRLGLDFRAVSADSGAIGGSGSKEFMVLAANGEDDILLSSSYAANVEAAIRKPRTSSSERPEANATSKFHTPNITSIEQLAKFFHVDPFYLVKAVIKKGLFDDGKGGVSEKIVVFFVRGDDEIQEAKAQNASKALELMDASEAEIAAAGLVAGFCGPKGLPEKVEFYIDNELRDEEQMIIGANEKDYHIIGFKMTGFNDSRWADLVAVKEGDLDLNGEPLVMKKGIEVGHIFMLGTRYSEAMNATYLDENGKAQPFIMGCYGIGISRLIAVMVEASNDERGIIWDKKCAPFSVHIIVPDVKNCAALEFALNLESELETQGIEVLLDDRAGARYGEKIADFELIGVPFGVVIGKDYANSGEVELITRKGLIKEKISAELVKNKLLELLKDER</sequence>
<dbReference type="EC" id="6.1.1.15" evidence="10"/>
<dbReference type="InterPro" id="IPR002316">
    <property type="entry name" value="Pro-tRNA-ligase_IIa"/>
</dbReference>
<protein>
    <recommendedName>
        <fullName evidence="10">Proline--tRNA ligase</fullName>
        <ecNumber evidence="10">6.1.1.15</ecNumber>
    </recommendedName>
    <alternativeName>
        <fullName evidence="10">Prolyl-tRNA synthetase</fullName>
        <shortName evidence="10">ProRS</shortName>
    </alternativeName>
</protein>
<evidence type="ECO:0000256" key="5">
    <source>
        <dbReference type="ARBA" id="ARBA00022741"/>
    </source>
</evidence>
<dbReference type="InterPro" id="IPR050062">
    <property type="entry name" value="Pro-tRNA_synthetase"/>
</dbReference>